<keyword evidence="4 7" id="KW-0378">Hydrolase</keyword>
<evidence type="ECO:0000256" key="3">
    <source>
        <dbReference type="ARBA" id="ARBA00022723"/>
    </source>
</evidence>
<dbReference type="Pfam" id="PF13242">
    <property type="entry name" value="Hydrolase_like"/>
    <property type="match status" value="1"/>
</dbReference>
<dbReference type="InterPro" id="IPR006549">
    <property type="entry name" value="HAD-SF_hydro_IIIA"/>
</dbReference>
<dbReference type="OrthoDB" id="9801899at2"/>
<protein>
    <recommendedName>
        <fullName evidence="6 7">D,D-heptose 1,7-bisphosphate phosphatase</fullName>
        <ecNumber evidence="7">3.1.3.-</ecNumber>
    </recommendedName>
</protein>
<evidence type="ECO:0000313" key="14">
    <source>
        <dbReference type="Proteomes" id="UP000183090"/>
    </source>
</evidence>
<feature type="site" description="Stabilizes the phosphoryl group" evidence="9">
    <location>
        <position position="54"/>
    </location>
</feature>
<organism evidence="12 14">
    <name type="scientific">Salinicoccus halodurans</name>
    <dbReference type="NCBI Taxonomy" id="407035"/>
    <lineage>
        <taxon>Bacteria</taxon>
        <taxon>Bacillati</taxon>
        <taxon>Bacillota</taxon>
        <taxon>Bacilli</taxon>
        <taxon>Bacillales</taxon>
        <taxon>Staphylococcaceae</taxon>
        <taxon>Salinicoccus</taxon>
    </lineage>
</organism>
<dbReference type="Proteomes" id="UP000183090">
    <property type="component" value="Unassembled WGS sequence"/>
</dbReference>
<comment type="similarity">
    <text evidence="7">Belongs to the gmhB family.</text>
</comment>
<dbReference type="PIRSF" id="PIRSF004682">
    <property type="entry name" value="GmhB"/>
    <property type="match status" value="1"/>
</dbReference>
<dbReference type="InterPro" id="IPR023214">
    <property type="entry name" value="HAD_sf"/>
</dbReference>
<feature type="binding site" evidence="10">
    <location>
        <position position="130"/>
    </location>
    <ligand>
        <name>Mg(2+)</name>
        <dbReference type="ChEBI" id="CHEBI:18420"/>
    </ligand>
</feature>
<evidence type="ECO:0000256" key="9">
    <source>
        <dbReference type="PIRSR" id="PIRSR004682-3"/>
    </source>
</evidence>
<dbReference type="NCBIfam" id="TIGR01662">
    <property type="entry name" value="HAD-SF-IIIA"/>
    <property type="match status" value="1"/>
</dbReference>
<dbReference type="RefSeq" id="WP_046789307.1">
    <property type="nucleotide sequence ID" value="NZ_CP011366.1"/>
</dbReference>
<evidence type="ECO:0000256" key="7">
    <source>
        <dbReference type="PIRNR" id="PIRNR004682"/>
    </source>
</evidence>
<evidence type="ECO:0000256" key="5">
    <source>
        <dbReference type="ARBA" id="ARBA00023277"/>
    </source>
</evidence>
<evidence type="ECO:0000256" key="10">
    <source>
        <dbReference type="PIRSR" id="PIRSR004682-4"/>
    </source>
</evidence>
<keyword evidence="10" id="KW-0862">Zinc</keyword>
<evidence type="ECO:0000256" key="4">
    <source>
        <dbReference type="ARBA" id="ARBA00022801"/>
    </source>
</evidence>
<dbReference type="CDD" id="cd07503">
    <property type="entry name" value="HAD_HisB-N"/>
    <property type="match status" value="1"/>
</dbReference>
<dbReference type="GO" id="GO:0005975">
    <property type="term" value="P:carbohydrate metabolic process"/>
    <property type="evidence" value="ECO:0007669"/>
    <property type="project" value="InterPro"/>
</dbReference>
<keyword evidence="5 7" id="KW-0119">Carbohydrate metabolism</keyword>
<reference evidence="11 13" key="1">
    <citation type="journal article" date="2015" name="Int. J. Syst. Evol. Microbiol.">
        <title>Complete genome sequence of Salinicoccus halodurans H3B36, isolated from the Qaidam Basin in China.</title>
        <authorList>
            <person name="Jiang K."/>
            <person name="Xue Y."/>
            <person name="Ma Y."/>
        </authorList>
    </citation>
    <scope>NUCLEOTIDE SEQUENCE [LARGE SCALE GENOMIC DNA]</scope>
    <source>
        <strain evidence="11 13">H3B36</strain>
    </source>
</reference>
<evidence type="ECO:0000256" key="1">
    <source>
        <dbReference type="ARBA" id="ARBA00004496"/>
    </source>
</evidence>
<dbReference type="GO" id="GO:0005737">
    <property type="term" value="C:cytoplasm"/>
    <property type="evidence" value="ECO:0007669"/>
    <property type="project" value="UniProtKB-SubCell"/>
</dbReference>
<sequence>MDKAVFLDRDGVINEVLSKRVKFVNTAEDFHLLPGAGEGIRKLNEAGWKVFVVTNQGGVGLGYMTEEALRDVHREMEKQLADCGAYINDIAYCPHMPQSGCRCRKPKPGMLLDLAEKHAIDLSSSYMAGDREPDIEAGRNAGTKTVFITHDGKQKIKADEYFPDLLSFSEWLTD</sequence>
<evidence type="ECO:0000256" key="6">
    <source>
        <dbReference type="ARBA" id="ARBA00031828"/>
    </source>
</evidence>
<keyword evidence="10" id="KW-0460">Magnesium</keyword>
<dbReference type="EC" id="3.1.3.-" evidence="7"/>
<feature type="binding site" evidence="10">
    <location>
        <position position="101"/>
    </location>
    <ligand>
        <name>Zn(2+)</name>
        <dbReference type="ChEBI" id="CHEBI:29105"/>
    </ligand>
</feature>
<dbReference type="InterPro" id="IPR004446">
    <property type="entry name" value="Heptose_bisP_phosphatase"/>
</dbReference>
<dbReference type="Gene3D" id="3.40.50.1000">
    <property type="entry name" value="HAD superfamily/HAD-like"/>
    <property type="match status" value="1"/>
</dbReference>
<feature type="binding site" evidence="10">
    <location>
        <position position="10"/>
    </location>
    <ligand>
        <name>Mg(2+)</name>
        <dbReference type="ChEBI" id="CHEBI:18420"/>
    </ligand>
</feature>
<keyword evidence="2 7" id="KW-0963">Cytoplasm</keyword>
<feature type="active site" description="Proton donor" evidence="8">
    <location>
        <position position="10"/>
    </location>
</feature>
<feature type="site" description="Stabilizes the phosphoryl group" evidence="9">
    <location>
        <position position="105"/>
    </location>
</feature>
<dbReference type="InterPro" id="IPR006543">
    <property type="entry name" value="Histidinol-phos"/>
</dbReference>
<feature type="active site" description="Nucleophile" evidence="8">
    <location>
        <position position="8"/>
    </location>
</feature>
<keyword evidence="3 10" id="KW-0479">Metal-binding</keyword>
<name>A0A0F7D3U9_9STAP</name>
<dbReference type="Proteomes" id="UP000034029">
    <property type="component" value="Chromosome"/>
</dbReference>
<proteinExistence type="inferred from homology"/>
<comment type="cofactor">
    <cofactor evidence="10">
        <name>Zn(2+)</name>
        <dbReference type="ChEBI" id="CHEBI:29105"/>
    </cofactor>
</comment>
<dbReference type="KEGG" id="shv:AAT16_02125"/>
<feature type="binding site" evidence="10">
    <location>
        <position position="95"/>
    </location>
    <ligand>
        <name>Zn(2+)</name>
        <dbReference type="ChEBI" id="CHEBI:29105"/>
    </ligand>
</feature>
<evidence type="ECO:0000313" key="13">
    <source>
        <dbReference type="Proteomes" id="UP000034029"/>
    </source>
</evidence>
<dbReference type="NCBIfam" id="TIGR01656">
    <property type="entry name" value="Histidinol-ppas"/>
    <property type="match status" value="1"/>
</dbReference>
<comment type="subcellular location">
    <subcellularLocation>
        <location evidence="1 7">Cytoplasm</location>
    </subcellularLocation>
</comment>
<keyword evidence="13" id="KW-1185">Reference proteome</keyword>
<feature type="binding site" evidence="10">
    <location>
        <position position="93"/>
    </location>
    <ligand>
        <name>Zn(2+)</name>
        <dbReference type="ChEBI" id="CHEBI:29105"/>
    </ligand>
</feature>
<dbReference type="GO" id="GO:0016791">
    <property type="term" value="F:phosphatase activity"/>
    <property type="evidence" value="ECO:0007669"/>
    <property type="project" value="InterPro"/>
</dbReference>
<dbReference type="EMBL" id="FOTB01000004">
    <property type="protein sequence ID" value="SFK85297.1"/>
    <property type="molecule type" value="Genomic_DNA"/>
</dbReference>
<dbReference type="AlphaFoldDB" id="A0A0F7D3U9"/>
<reference evidence="12 14" key="3">
    <citation type="submission" date="2016-10" db="EMBL/GenBank/DDBJ databases">
        <authorList>
            <person name="Varghese N."/>
            <person name="Submissions S."/>
        </authorList>
    </citation>
    <scope>NUCLEOTIDE SEQUENCE [LARGE SCALE GENOMIC DNA]</scope>
    <source>
        <strain evidence="12 14">CGMCC 1.6501</strain>
    </source>
</reference>
<dbReference type="SUPFAM" id="SSF56784">
    <property type="entry name" value="HAD-like"/>
    <property type="match status" value="1"/>
</dbReference>
<reference evidence="13" key="2">
    <citation type="submission" date="2015-04" db="EMBL/GenBank/DDBJ databases">
        <title>Complete genome sequence of Salinicoccus halodurans strain H3B36, isolated from the Qaidam basin of China.</title>
        <authorList>
            <person name="Ma Y."/>
            <person name="Jiang K."/>
            <person name="Xue Y."/>
        </authorList>
    </citation>
    <scope>NUCLEOTIDE SEQUENCE [LARGE SCALE GENOMIC DNA]</scope>
    <source>
        <strain evidence="13">H3B36</strain>
    </source>
</reference>
<accession>A0A0F7D3U9</accession>
<feature type="binding site" evidence="10">
    <location>
        <position position="8"/>
    </location>
    <ligand>
        <name>Mg(2+)</name>
        <dbReference type="ChEBI" id="CHEBI:18420"/>
    </ligand>
</feature>
<evidence type="ECO:0000313" key="11">
    <source>
        <dbReference type="EMBL" id="AKG73115.1"/>
    </source>
</evidence>
<comment type="cofactor">
    <cofactor evidence="10">
        <name>Mg(2+)</name>
        <dbReference type="ChEBI" id="CHEBI:18420"/>
    </cofactor>
</comment>
<dbReference type="GO" id="GO:0046872">
    <property type="term" value="F:metal ion binding"/>
    <property type="evidence" value="ECO:0007669"/>
    <property type="project" value="UniProtKB-KW"/>
</dbReference>
<evidence type="ECO:0000256" key="2">
    <source>
        <dbReference type="ARBA" id="ARBA00022490"/>
    </source>
</evidence>
<dbReference type="InterPro" id="IPR036412">
    <property type="entry name" value="HAD-like_sf"/>
</dbReference>
<feature type="site" description="Contributes to substrate recognition" evidence="9">
    <location>
        <position position="104"/>
    </location>
</feature>
<dbReference type="PANTHER" id="PTHR42891:SF1">
    <property type="entry name" value="D-GLYCERO-BETA-D-MANNO-HEPTOSE-1,7-BISPHOSPHATE 7-PHOSPHATASE"/>
    <property type="match status" value="1"/>
</dbReference>
<gene>
    <name evidence="11" type="ORF">AAT16_02125</name>
    <name evidence="12" type="ORF">SAMN05216235_2101</name>
</gene>
<feature type="binding site" evidence="10">
    <location>
        <position position="103"/>
    </location>
    <ligand>
        <name>Zn(2+)</name>
        <dbReference type="ChEBI" id="CHEBI:29105"/>
    </ligand>
</feature>
<dbReference type="EMBL" id="CP011366">
    <property type="protein sequence ID" value="AKG73115.1"/>
    <property type="molecule type" value="Genomic_DNA"/>
</dbReference>
<evidence type="ECO:0000256" key="8">
    <source>
        <dbReference type="PIRSR" id="PIRSR004682-1"/>
    </source>
</evidence>
<evidence type="ECO:0000313" key="12">
    <source>
        <dbReference type="EMBL" id="SFK85297.1"/>
    </source>
</evidence>
<dbReference type="PANTHER" id="PTHR42891">
    <property type="entry name" value="D-GLYCERO-BETA-D-MANNO-HEPTOSE-1,7-BISPHOSPHATE 7-PHOSPHATASE"/>
    <property type="match status" value="1"/>
</dbReference>